<dbReference type="EMBL" id="VUJU01012701">
    <property type="protein sequence ID" value="KAF0707008.1"/>
    <property type="molecule type" value="Genomic_DNA"/>
</dbReference>
<dbReference type="OrthoDB" id="6626930at2759"/>
<evidence type="ECO:0008006" key="4">
    <source>
        <dbReference type="Google" id="ProtNLM"/>
    </source>
</evidence>
<reference evidence="2 3" key="1">
    <citation type="submission" date="2019-08" db="EMBL/GenBank/DDBJ databases">
        <title>Whole genome of Aphis craccivora.</title>
        <authorList>
            <person name="Voronova N.V."/>
            <person name="Shulinski R.S."/>
            <person name="Bandarenka Y.V."/>
            <person name="Zhorov D.G."/>
            <person name="Warner D."/>
        </authorList>
    </citation>
    <scope>NUCLEOTIDE SEQUENCE [LARGE SCALE GENOMIC DNA]</scope>
    <source>
        <strain evidence="2">180601</strain>
        <tissue evidence="2">Whole Body</tissue>
    </source>
</reference>
<dbReference type="AlphaFoldDB" id="A0A6G0VRH5"/>
<keyword evidence="3" id="KW-1185">Reference proteome</keyword>
<feature type="region of interest" description="Disordered" evidence="1">
    <location>
        <begin position="95"/>
        <end position="117"/>
    </location>
</feature>
<feature type="compositionally biased region" description="Basic residues" evidence="1">
    <location>
        <begin position="104"/>
        <end position="117"/>
    </location>
</feature>
<comment type="caution">
    <text evidence="2">The sequence shown here is derived from an EMBL/GenBank/DDBJ whole genome shotgun (WGS) entry which is preliminary data.</text>
</comment>
<evidence type="ECO:0000313" key="3">
    <source>
        <dbReference type="Proteomes" id="UP000478052"/>
    </source>
</evidence>
<organism evidence="2 3">
    <name type="scientific">Aphis craccivora</name>
    <name type="common">Cowpea aphid</name>
    <dbReference type="NCBI Taxonomy" id="307492"/>
    <lineage>
        <taxon>Eukaryota</taxon>
        <taxon>Metazoa</taxon>
        <taxon>Ecdysozoa</taxon>
        <taxon>Arthropoda</taxon>
        <taxon>Hexapoda</taxon>
        <taxon>Insecta</taxon>
        <taxon>Pterygota</taxon>
        <taxon>Neoptera</taxon>
        <taxon>Paraneoptera</taxon>
        <taxon>Hemiptera</taxon>
        <taxon>Sternorrhyncha</taxon>
        <taxon>Aphidomorpha</taxon>
        <taxon>Aphidoidea</taxon>
        <taxon>Aphididae</taxon>
        <taxon>Aphidini</taxon>
        <taxon>Aphis</taxon>
        <taxon>Aphis</taxon>
    </lineage>
</organism>
<sequence>MLIRFHKNNVLWVVGYFDNENKYSVIPNNWLIQCGNIYFCKWPKNGNISKMKSSFEEPENDWPTFPVKIITQSFNTFEEAAIKEKEIFILATPSESDNTEQVNKQKKKKKEHRKTYY</sequence>
<proteinExistence type="predicted"/>
<accession>A0A6G0VRH5</accession>
<name>A0A6G0VRH5_APHCR</name>
<evidence type="ECO:0000313" key="2">
    <source>
        <dbReference type="EMBL" id="KAF0707008.1"/>
    </source>
</evidence>
<evidence type="ECO:0000256" key="1">
    <source>
        <dbReference type="SAM" id="MobiDB-lite"/>
    </source>
</evidence>
<gene>
    <name evidence="2" type="ORF">FWK35_00034377</name>
</gene>
<protein>
    <recommendedName>
        <fullName evidence="4">DUF4806 domain-containing protein</fullName>
    </recommendedName>
</protein>
<dbReference type="Proteomes" id="UP000478052">
    <property type="component" value="Unassembled WGS sequence"/>
</dbReference>